<organism evidence="5 6">
    <name type="scientific">Nyssa sinensis</name>
    <dbReference type="NCBI Taxonomy" id="561372"/>
    <lineage>
        <taxon>Eukaryota</taxon>
        <taxon>Viridiplantae</taxon>
        <taxon>Streptophyta</taxon>
        <taxon>Embryophyta</taxon>
        <taxon>Tracheophyta</taxon>
        <taxon>Spermatophyta</taxon>
        <taxon>Magnoliopsida</taxon>
        <taxon>eudicotyledons</taxon>
        <taxon>Gunneridae</taxon>
        <taxon>Pentapetalae</taxon>
        <taxon>asterids</taxon>
        <taxon>Cornales</taxon>
        <taxon>Nyssaceae</taxon>
        <taxon>Nyssa</taxon>
    </lineage>
</organism>
<name>A0A5J5C345_9ASTE</name>
<proteinExistence type="predicted"/>
<evidence type="ECO:0000313" key="5">
    <source>
        <dbReference type="EMBL" id="KAA8549386.1"/>
    </source>
</evidence>
<feature type="region of interest" description="Disordered" evidence="4">
    <location>
        <begin position="300"/>
        <end position="323"/>
    </location>
</feature>
<dbReference type="AlphaFoldDB" id="A0A5J5C345"/>
<dbReference type="PANTHER" id="PTHR14493:SF50">
    <property type="entry name" value="RING FINGER PROTEIN UNKEMPT"/>
    <property type="match status" value="1"/>
</dbReference>
<evidence type="ECO:0000313" key="6">
    <source>
        <dbReference type="Proteomes" id="UP000325577"/>
    </source>
</evidence>
<evidence type="ECO:0008006" key="7">
    <source>
        <dbReference type="Google" id="ProtNLM"/>
    </source>
</evidence>
<reference evidence="5 6" key="1">
    <citation type="submission" date="2019-09" db="EMBL/GenBank/DDBJ databases">
        <title>A chromosome-level genome assembly of the Chinese tupelo Nyssa sinensis.</title>
        <authorList>
            <person name="Yang X."/>
            <person name="Kang M."/>
            <person name="Yang Y."/>
            <person name="Xiong H."/>
            <person name="Wang M."/>
            <person name="Zhang Z."/>
            <person name="Wang Z."/>
            <person name="Wu H."/>
            <person name="Ma T."/>
            <person name="Liu J."/>
            <person name="Xi Z."/>
        </authorList>
    </citation>
    <scope>NUCLEOTIDE SEQUENCE [LARGE SCALE GENOMIC DNA]</scope>
    <source>
        <strain evidence="5">J267</strain>
        <tissue evidence="5">Leaf</tissue>
    </source>
</reference>
<keyword evidence="2" id="KW-0863">Zinc-finger</keyword>
<dbReference type="GO" id="GO:0008270">
    <property type="term" value="F:zinc ion binding"/>
    <property type="evidence" value="ECO:0007669"/>
    <property type="project" value="UniProtKB-KW"/>
</dbReference>
<evidence type="ECO:0000256" key="4">
    <source>
        <dbReference type="SAM" id="MobiDB-lite"/>
    </source>
</evidence>
<evidence type="ECO:0000256" key="2">
    <source>
        <dbReference type="ARBA" id="ARBA00022771"/>
    </source>
</evidence>
<gene>
    <name evidence="5" type="ORF">F0562_001070</name>
</gene>
<keyword evidence="6" id="KW-1185">Reference proteome</keyword>
<keyword evidence="3" id="KW-0862">Zinc</keyword>
<dbReference type="Proteomes" id="UP000325577">
    <property type="component" value="Linkage Group LG0"/>
</dbReference>
<sequence length="504" mass="56555">MLISVRQAPRVPDLRPNWLDRWVPWPASPRHRLSLRIRPPRVRPHHRRHHWSPQRLTSVNHVRSRPSRPVWSGQKAGLDQPQAISGSFVLIDFGWRFTHSVGIHRRSLGIGIVPPSFSNICKQKDPFLTGALHCLLATTDGFFESIFCFDCVIESFRFGNDHKYPIAQMRFSVLCNCPCIGLYLYSEPEPRSDVWMMADYDVKGSWAKVITITEGIDIDILYHPLRPLNNEEIFMSVQVPKGAIALKAGTTTGYISPWIGEFYSVLDPTYVKDYIRIMASIFKHQPTTGIGKHNLRVSIASSSSNSPTHSSSPENKSPFSPSYSMSSPMMSKFIYVPTNSVSEKKEYPTDPSLPNIKNSIYSMDEEKMLTKETYGSTIIVGCLALILGRVLEDKGICLNMLMGCFECWLHPAQYDTRLCKDGTSCARRDCFLHIRLRSFGHCTSLPGLLFHLPRSTAAASAIDMSAAFSLLPGSPSAVMSHAFNQPCSGPDHGNCRIYSAQLSQ</sequence>
<protein>
    <recommendedName>
        <fullName evidence="7">F-box associated domain-containing protein</fullName>
    </recommendedName>
</protein>
<dbReference type="OrthoDB" id="610337at2759"/>
<evidence type="ECO:0000256" key="1">
    <source>
        <dbReference type="ARBA" id="ARBA00022723"/>
    </source>
</evidence>
<dbReference type="EMBL" id="CM018031">
    <property type="protein sequence ID" value="KAA8549386.1"/>
    <property type="molecule type" value="Genomic_DNA"/>
</dbReference>
<evidence type="ECO:0000256" key="3">
    <source>
        <dbReference type="ARBA" id="ARBA00022833"/>
    </source>
</evidence>
<keyword evidence="1" id="KW-0479">Metal-binding</keyword>
<dbReference type="InterPro" id="IPR045234">
    <property type="entry name" value="Unkempt-like"/>
</dbReference>
<dbReference type="PANTHER" id="PTHR14493">
    <property type="entry name" value="UNKEMPT FAMILY MEMBER"/>
    <property type="match status" value="1"/>
</dbReference>
<accession>A0A5J5C345</accession>